<feature type="chain" id="PRO_5004718592" description="EF-hand domain-containing protein" evidence="2">
    <location>
        <begin position="22"/>
        <end position="224"/>
    </location>
</feature>
<keyword evidence="2" id="KW-0732">Signal</keyword>
<dbReference type="Proteomes" id="UP000030746">
    <property type="component" value="Unassembled WGS sequence"/>
</dbReference>
<protein>
    <recommendedName>
        <fullName evidence="3">EF-hand domain-containing protein</fullName>
    </recommendedName>
</protein>
<dbReference type="Pfam" id="PF13202">
    <property type="entry name" value="EF-hand_5"/>
    <property type="match status" value="2"/>
</dbReference>
<evidence type="ECO:0000313" key="4">
    <source>
        <dbReference type="EMBL" id="ESP03069.1"/>
    </source>
</evidence>
<dbReference type="AlphaFoldDB" id="V4AG99"/>
<proteinExistence type="predicted"/>
<dbReference type="EMBL" id="KB200129">
    <property type="protein sequence ID" value="ESP03069.1"/>
    <property type="molecule type" value="Genomic_DNA"/>
</dbReference>
<sequence>MKVSLLLLALVLVCLVQGSESWRLRRTLRRIGRGIRRVGRVVKNVACNHACPRLCRQGVCKLACNLGCRGKRDVTQQLNQQGHVTPIPNSFAAYDMNEDGIISRKELALAIGEDIAHPDFMKAYSIADVDGDGELSPKEFYNGPYVFEMDLNDDDLAYCRYRLDIDDDLIDVIEGELVNQAPNFIEGNQVKETGKPHEIISKTGQPETKPIDKYVKLAEKTKTQ</sequence>
<dbReference type="OMA" id="VDESHGW"/>
<keyword evidence="1" id="KW-0106">Calcium</keyword>
<dbReference type="HOGENOM" id="CLU_1236276_0_0_1"/>
<dbReference type="InterPro" id="IPR011992">
    <property type="entry name" value="EF-hand-dom_pair"/>
</dbReference>
<dbReference type="CTD" id="20248310"/>
<accession>V4AG99</accession>
<dbReference type="PROSITE" id="PS00018">
    <property type="entry name" value="EF_HAND_1"/>
    <property type="match status" value="1"/>
</dbReference>
<evidence type="ECO:0000313" key="5">
    <source>
        <dbReference type="Proteomes" id="UP000030746"/>
    </source>
</evidence>
<evidence type="ECO:0000259" key="3">
    <source>
        <dbReference type="PROSITE" id="PS50222"/>
    </source>
</evidence>
<feature type="signal peptide" evidence="2">
    <location>
        <begin position="1"/>
        <end position="21"/>
    </location>
</feature>
<name>V4AG99_LOTGI</name>
<gene>
    <name evidence="4" type="ORF">LOTGIDRAFT_230492</name>
</gene>
<feature type="domain" description="EF-hand" evidence="3">
    <location>
        <begin position="115"/>
        <end position="150"/>
    </location>
</feature>
<dbReference type="KEGG" id="lgi:LOTGIDRAFT_230492"/>
<dbReference type="SUPFAM" id="SSF47473">
    <property type="entry name" value="EF-hand"/>
    <property type="match status" value="1"/>
</dbReference>
<dbReference type="Gene3D" id="1.10.238.10">
    <property type="entry name" value="EF-hand"/>
    <property type="match status" value="1"/>
</dbReference>
<dbReference type="GO" id="GO:0005509">
    <property type="term" value="F:calcium ion binding"/>
    <property type="evidence" value="ECO:0007669"/>
    <property type="project" value="InterPro"/>
</dbReference>
<dbReference type="InterPro" id="IPR018247">
    <property type="entry name" value="EF_Hand_1_Ca_BS"/>
</dbReference>
<dbReference type="InterPro" id="IPR002048">
    <property type="entry name" value="EF_hand_dom"/>
</dbReference>
<dbReference type="CDD" id="cd00051">
    <property type="entry name" value="EFh"/>
    <property type="match status" value="1"/>
</dbReference>
<dbReference type="PROSITE" id="PS50222">
    <property type="entry name" value="EF_HAND_2"/>
    <property type="match status" value="1"/>
</dbReference>
<dbReference type="OrthoDB" id="6138359at2759"/>
<dbReference type="GeneID" id="20248310"/>
<evidence type="ECO:0000256" key="1">
    <source>
        <dbReference type="ARBA" id="ARBA00022837"/>
    </source>
</evidence>
<keyword evidence="5" id="KW-1185">Reference proteome</keyword>
<dbReference type="RefSeq" id="XP_009046539.1">
    <property type="nucleotide sequence ID" value="XM_009048291.1"/>
</dbReference>
<reference evidence="4 5" key="1">
    <citation type="journal article" date="2013" name="Nature">
        <title>Insights into bilaterian evolution from three spiralian genomes.</title>
        <authorList>
            <person name="Simakov O."/>
            <person name="Marletaz F."/>
            <person name="Cho S.J."/>
            <person name="Edsinger-Gonzales E."/>
            <person name="Havlak P."/>
            <person name="Hellsten U."/>
            <person name="Kuo D.H."/>
            <person name="Larsson T."/>
            <person name="Lv J."/>
            <person name="Arendt D."/>
            <person name="Savage R."/>
            <person name="Osoegawa K."/>
            <person name="de Jong P."/>
            <person name="Grimwood J."/>
            <person name="Chapman J.A."/>
            <person name="Shapiro H."/>
            <person name="Aerts A."/>
            <person name="Otillar R.P."/>
            <person name="Terry A.Y."/>
            <person name="Boore J.L."/>
            <person name="Grigoriev I.V."/>
            <person name="Lindberg D.R."/>
            <person name="Seaver E.C."/>
            <person name="Weisblat D.A."/>
            <person name="Putnam N.H."/>
            <person name="Rokhsar D.S."/>
        </authorList>
    </citation>
    <scope>NUCLEOTIDE SEQUENCE [LARGE SCALE GENOMIC DNA]</scope>
</reference>
<evidence type="ECO:0000256" key="2">
    <source>
        <dbReference type="SAM" id="SignalP"/>
    </source>
</evidence>
<organism evidence="4 5">
    <name type="scientific">Lottia gigantea</name>
    <name type="common">Giant owl limpet</name>
    <dbReference type="NCBI Taxonomy" id="225164"/>
    <lineage>
        <taxon>Eukaryota</taxon>
        <taxon>Metazoa</taxon>
        <taxon>Spiralia</taxon>
        <taxon>Lophotrochozoa</taxon>
        <taxon>Mollusca</taxon>
        <taxon>Gastropoda</taxon>
        <taxon>Patellogastropoda</taxon>
        <taxon>Lottioidea</taxon>
        <taxon>Lottiidae</taxon>
        <taxon>Lottia</taxon>
    </lineage>
</organism>